<evidence type="ECO:0000313" key="8">
    <source>
        <dbReference type="Proteomes" id="UP000182975"/>
    </source>
</evidence>
<dbReference type="Gene3D" id="1.10.287.1120">
    <property type="entry name" value="Bipartite methylase S protein"/>
    <property type="match status" value="1"/>
</dbReference>
<dbReference type="Proteomes" id="UP000182975">
    <property type="component" value="Unassembled WGS sequence"/>
</dbReference>
<dbReference type="PATRIC" id="fig|79604.3.peg.1292"/>
<dbReference type="CDD" id="cd17283">
    <property type="entry name" value="RMtype1_S_Hpy180ORF7835P_TRD2-CR2_like"/>
    <property type="match status" value="1"/>
</dbReference>
<accession>A0A172RYK3</accession>
<keyword evidence="2" id="KW-0680">Restriction system</keyword>
<keyword evidence="5" id="KW-0175">Coiled coil</keyword>
<evidence type="ECO:0000256" key="4">
    <source>
        <dbReference type="ARBA" id="ARBA00038652"/>
    </source>
</evidence>
<dbReference type="PANTHER" id="PTHR43140">
    <property type="entry name" value="TYPE-1 RESTRICTION ENZYME ECOKI SPECIFICITY PROTEIN"/>
    <property type="match status" value="1"/>
</dbReference>
<dbReference type="AlphaFoldDB" id="A0A172RYK3"/>
<evidence type="ECO:0000259" key="6">
    <source>
        <dbReference type="Pfam" id="PF01420"/>
    </source>
</evidence>
<reference evidence="8" key="1">
    <citation type="submission" date="2016-10" db="EMBL/GenBank/DDBJ databases">
        <authorList>
            <person name="Varghese N."/>
        </authorList>
    </citation>
    <scope>NUCLEOTIDE SEQUENCE [LARGE SCALE GENOMIC DNA]</scope>
    <source>
        <strain evidence="8">DSM 21843</strain>
    </source>
</reference>
<dbReference type="REBASE" id="145688">
    <property type="entry name" value="S.DdeH1ORF6395P"/>
</dbReference>
<protein>
    <submittedName>
        <fullName evidence="7">Type I restriction enzyme, S subunit</fullName>
    </submittedName>
</protein>
<organism evidence="7 8">
    <name type="scientific">Denitrobacterium detoxificans</name>
    <dbReference type="NCBI Taxonomy" id="79604"/>
    <lineage>
        <taxon>Bacteria</taxon>
        <taxon>Bacillati</taxon>
        <taxon>Actinomycetota</taxon>
        <taxon>Coriobacteriia</taxon>
        <taxon>Eggerthellales</taxon>
        <taxon>Eggerthellaceae</taxon>
        <taxon>Denitrobacterium</taxon>
    </lineage>
</organism>
<feature type="domain" description="Type I restriction modification DNA specificity" evidence="6">
    <location>
        <begin position="236"/>
        <end position="411"/>
    </location>
</feature>
<feature type="domain" description="Type I restriction modification DNA specificity" evidence="6">
    <location>
        <begin position="19"/>
        <end position="185"/>
    </location>
</feature>
<dbReference type="PANTHER" id="PTHR43140:SF1">
    <property type="entry name" value="TYPE I RESTRICTION ENZYME ECOKI SPECIFICITY SUBUNIT"/>
    <property type="match status" value="1"/>
</dbReference>
<evidence type="ECO:0000256" key="3">
    <source>
        <dbReference type="ARBA" id="ARBA00023125"/>
    </source>
</evidence>
<dbReference type="RefSeq" id="WP_066662830.1">
    <property type="nucleotide sequence ID" value="NZ_CP011402.1"/>
</dbReference>
<proteinExistence type="inferred from homology"/>
<evidence type="ECO:0000256" key="5">
    <source>
        <dbReference type="SAM" id="Coils"/>
    </source>
</evidence>
<comment type="similarity">
    <text evidence="1">Belongs to the type-I restriction system S methylase family.</text>
</comment>
<dbReference type="Gene3D" id="3.90.220.20">
    <property type="entry name" value="DNA methylase specificity domains"/>
    <property type="match status" value="2"/>
</dbReference>
<dbReference type="InterPro" id="IPR051212">
    <property type="entry name" value="Type-I_RE_S_subunit"/>
</dbReference>
<dbReference type="EMBL" id="FOEC01000006">
    <property type="protein sequence ID" value="SEO76245.1"/>
    <property type="molecule type" value="Genomic_DNA"/>
</dbReference>
<dbReference type="SUPFAM" id="SSF116734">
    <property type="entry name" value="DNA methylase specificity domain"/>
    <property type="match status" value="2"/>
</dbReference>
<dbReference type="STRING" id="79604.AAY81_06390"/>
<dbReference type="GO" id="GO:0003677">
    <property type="term" value="F:DNA binding"/>
    <property type="evidence" value="ECO:0007669"/>
    <property type="project" value="UniProtKB-KW"/>
</dbReference>
<evidence type="ECO:0000256" key="2">
    <source>
        <dbReference type="ARBA" id="ARBA00022747"/>
    </source>
</evidence>
<evidence type="ECO:0000313" key="7">
    <source>
        <dbReference type="EMBL" id="SEO76245.1"/>
    </source>
</evidence>
<keyword evidence="8" id="KW-1185">Reference proteome</keyword>
<name>A0A172RYK3_9ACTN</name>
<gene>
    <name evidence="7" type="ORF">SAMN02910314_01106</name>
</gene>
<evidence type="ECO:0000256" key="1">
    <source>
        <dbReference type="ARBA" id="ARBA00010923"/>
    </source>
</evidence>
<dbReference type="Pfam" id="PF01420">
    <property type="entry name" value="Methylase_S"/>
    <property type="match status" value="2"/>
</dbReference>
<keyword evidence="3" id="KW-0238">DNA-binding</keyword>
<dbReference type="GO" id="GO:0009307">
    <property type="term" value="P:DNA restriction-modification system"/>
    <property type="evidence" value="ECO:0007669"/>
    <property type="project" value="UniProtKB-KW"/>
</dbReference>
<dbReference type="KEGG" id="ddt:AAY81_06390"/>
<dbReference type="InterPro" id="IPR044946">
    <property type="entry name" value="Restrct_endonuc_typeI_TRD_sf"/>
</dbReference>
<sequence>MERYEAYKYSGVEWIGEIPEEWETLRLKNVALILRGGSPRPIEDFIAEADDPNSFNWIKIGDTEKDGKYIRNCKQKIIADGCAKSRAVHRGDLLLTNSMSFGRPYILELDGYIHDGWVCFANIKSVSPEYLYYCLLSEYCTHQFDLMVDGGVVKNLNVDKIGSATIFLPSQKEQQAIADYLDAKTAEVDALVADCEREVGLLREYRKAVISEAVTKGLDPDAPMKRSGSKWVSEIPENWDVIPLKHFSKLITDGVHQTPEYTDEGIPFLSIKDMSNGTISFEDRKYISYAQHLELSKHAPIEEGDLLFARIGTLGVTVVVKDCPTFDIFVSLGLIKLKGGAINGDYLAYCMNSDYYCSYIQTVKAGGGTAAAKYNLGEVSRSPIIQPPPEEQEKIVAYLDAKTAEIDSLIEEKQEMADKLREYRKSLISEAVTGKFKVPGV</sequence>
<dbReference type="CDD" id="cd17246">
    <property type="entry name" value="RMtype1_S_SonII-TRD2-CR2_like"/>
    <property type="match status" value="1"/>
</dbReference>
<feature type="coiled-coil region" evidence="5">
    <location>
        <begin position="399"/>
        <end position="430"/>
    </location>
</feature>
<dbReference type="OrthoDB" id="3190754at2"/>
<comment type="subunit">
    <text evidence="4">The methyltransferase is composed of M and S polypeptides.</text>
</comment>
<dbReference type="InterPro" id="IPR000055">
    <property type="entry name" value="Restrct_endonuc_typeI_TRD"/>
</dbReference>